<evidence type="ECO:0000313" key="2">
    <source>
        <dbReference type="Proteomes" id="UP000777482"/>
    </source>
</evidence>
<name>A0A9P6VWE6_RHOMI</name>
<evidence type="ECO:0000313" key="1">
    <source>
        <dbReference type="EMBL" id="KAG0655685.1"/>
    </source>
</evidence>
<gene>
    <name evidence="1" type="ORF">C6P46_000774</name>
</gene>
<sequence length="395" mass="43630">MLDRLPTELLLVIAELAAPSTAPDRASLSVDRRSWFASLASICRSLWHRVRPLVCTEVWINGDKVSALVASAVERDPSFATFTKRLICDRVSARTFEALGRILSRFSNVGRMELRNSGTGPAPLQLSAVEPLHALKHLSLVYCVTAGALPRLDRLETLSVRSANLMIEPGKDAPNAAMRIITELSSASTRSLRLFEQYNPGSLSNPNSPGPNFNNLTRLELDAINFRTIRNLEDVFPSLTCRVVLRCGFNILAPALASHPHDSTLPLHANLEIWVLSDSPPVSPQDLSTPVGNHLQALVSVAPNLSALTLPLNLGIGRNLEDIVRVRKLIYAFLKQFVRTTVPVQFHRGSRNEHGSLFRPEFQSLDEFDGDGYFSDLVAGKVDDPEFRDFRVVVV</sequence>
<organism evidence="1 2">
    <name type="scientific">Rhodotorula mucilaginosa</name>
    <name type="common">Yeast</name>
    <name type="synonym">Rhodotorula rubra</name>
    <dbReference type="NCBI Taxonomy" id="5537"/>
    <lineage>
        <taxon>Eukaryota</taxon>
        <taxon>Fungi</taxon>
        <taxon>Dikarya</taxon>
        <taxon>Basidiomycota</taxon>
        <taxon>Pucciniomycotina</taxon>
        <taxon>Microbotryomycetes</taxon>
        <taxon>Sporidiobolales</taxon>
        <taxon>Sporidiobolaceae</taxon>
        <taxon>Rhodotorula</taxon>
    </lineage>
</organism>
<protein>
    <submittedName>
        <fullName evidence="1">Uncharacterized protein</fullName>
    </submittedName>
</protein>
<accession>A0A9P6VWE6</accession>
<dbReference type="OrthoDB" id="10610660at2759"/>
<keyword evidence="2" id="KW-1185">Reference proteome</keyword>
<dbReference type="EMBL" id="PUHQ01000114">
    <property type="protein sequence ID" value="KAG0655685.1"/>
    <property type="molecule type" value="Genomic_DNA"/>
</dbReference>
<proteinExistence type="predicted"/>
<comment type="caution">
    <text evidence="1">The sequence shown here is derived from an EMBL/GenBank/DDBJ whole genome shotgun (WGS) entry which is preliminary data.</text>
</comment>
<dbReference type="AlphaFoldDB" id="A0A9P6VWE6"/>
<dbReference type="Proteomes" id="UP000777482">
    <property type="component" value="Unassembled WGS sequence"/>
</dbReference>
<reference evidence="1 2" key="1">
    <citation type="submission" date="2020-11" db="EMBL/GenBank/DDBJ databases">
        <title>Kefir isolates.</title>
        <authorList>
            <person name="Marcisauskas S."/>
            <person name="Kim Y."/>
            <person name="Blasche S."/>
        </authorList>
    </citation>
    <scope>NUCLEOTIDE SEQUENCE [LARGE SCALE GENOMIC DNA]</scope>
    <source>
        <strain evidence="1 2">KR</strain>
    </source>
</reference>